<evidence type="ECO:0000313" key="2">
    <source>
        <dbReference type="EMBL" id="ADI16710.1"/>
    </source>
</evidence>
<dbReference type="PANTHER" id="PTHR32251">
    <property type="entry name" value="3-OXO-5-ALPHA-STEROID 4-DEHYDROGENASE"/>
    <property type="match status" value="1"/>
</dbReference>
<feature type="transmembrane region" description="Helical" evidence="1">
    <location>
        <begin position="132"/>
        <end position="158"/>
    </location>
</feature>
<dbReference type="GO" id="GO:0016020">
    <property type="term" value="C:membrane"/>
    <property type="evidence" value="ECO:0007669"/>
    <property type="project" value="TreeGrafter"/>
</dbReference>
<dbReference type="EMBL" id="GU474844">
    <property type="protein sequence ID" value="ADI16710.1"/>
    <property type="molecule type" value="Genomic_DNA"/>
</dbReference>
<feature type="transmembrane region" description="Helical" evidence="1">
    <location>
        <begin position="240"/>
        <end position="260"/>
    </location>
</feature>
<feature type="transmembrane region" description="Helical" evidence="1">
    <location>
        <begin position="32"/>
        <end position="50"/>
    </location>
</feature>
<proteinExistence type="predicted"/>
<dbReference type="InterPro" id="IPR010721">
    <property type="entry name" value="UstE-like"/>
</dbReference>
<reference evidence="2" key="1">
    <citation type="journal article" date="2011" name="Environ. Microbiol.">
        <title>Time-series analyses of Monterey Bay coastal microbial picoplankton using a 'genome proxy' microarray.</title>
        <authorList>
            <person name="Rich V.I."/>
            <person name="Pham V.D."/>
            <person name="Eppley J."/>
            <person name="Shi Y."/>
            <person name="DeLong E.F."/>
        </authorList>
    </citation>
    <scope>NUCLEOTIDE SEQUENCE</scope>
</reference>
<organism evidence="2">
    <name type="scientific">uncultured gamma proteobacterium HF0010_05D02</name>
    <dbReference type="NCBI Taxonomy" id="710978"/>
    <lineage>
        <taxon>Bacteria</taxon>
        <taxon>Pseudomonadati</taxon>
        <taxon>Pseudomonadota</taxon>
        <taxon>Gammaproteobacteria</taxon>
        <taxon>environmental samples</taxon>
    </lineage>
</organism>
<name>E0XQL9_9GAMM</name>
<keyword evidence="1" id="KW-0472">Membrane</keyword>
<dbReference type="Pfam" id="PF06966">
    <property type="entry name" value="DUF1295"/>
    <property type="match status" value="1"/>
</dbReference>
<accession>E0XQL9</accession>
<protein>
    <submittedName>
        <fullName evidence="2">Predicted membrane protein</fullName>
    </submittedName>
</protein>
<dbReference type="AlphaFoldDB" id="E0XQL9"/>
<feature type="transmembrane region" description="Helical" evidence="1">
    <location>
        <begin position="170"/>
        <end position="194"/>
    </location>
</feature>
<feature type="transmembrane region" description="Helical" evidence="1">
    <location>
        <begin position="215"/>
        <end position="234"/>
    </location>
</feature>
<evidence type="ECO:0000256" key="1">
    <source>
        <dbReference type="SAM" id="Phobius"/>
    </source>
</evidence>
<keyword evidence="1" id="KW-1133">Transmembrane helix</keyword>
<feature type="transmembrane region" description="Helical" evidence="1">
    <location>
        <begin position="57"/>
        <end position="76"/>
    </location>
</feature>
<sequence>MKLKGLLHVTFAYLVTLGVAWATLQALGESPIWDMFWADIAATIAIFVFSRLYKNSSFYDAYWSVIPPLIALYWLLEATASSVDTTRAWLVVLLVWLWGIRLTANWASFWPGLEHEDWRYGPIKTSAGKWDALADFSAIHLFPTVVVFVACLPIYAAVATDAQALNWLDYVAAATTAIAILIELVSDIQLHLFINKRKEGEIMKTGLWAYSRHPNYFGEWLFWAGLALFGVAAVPDAWWWVLPGAVAMLAMFLLASIPMIDKRSMERRPAYAEHMSQVSGFVPWFPKKSD</sequence>
<keyword evidence="1" id="KW-0812">Transmembrane</keyword>
<dbReference type="Gene3D" id="1.20.120.1630">
    <property type="match status" value="1"/>
</dbReference>
<dbReference type="PANTHER" id="PTHR32251:SF23">
    <property type="entry name" value="3-OXO-5-ALPHA-STEROID 4-DEHYDROGENASE (DUF1295)"/>
    <property type="match status" value="1"/>
</dbReference>
<dbReference type="PROSITE" id="PS50244">
    <property type="entry name" value="S5A_REDUCTASE"/>
    <property type="match status" value="1"/>
</dbReference>
<feature type="transmembrane region" description="Helical" evidence="1">
    <location>
        <begin position="88"/>
        <end position="111"/>
    </location>
</feature>